<evidence type="ECO:0000256" key="5">
    <source>
        <dbReference type="SAM" id="MobiDB-lite"/>
    </source>
</evidence>
<evidence type="ECO:0000256" key="1">
    <source>
        <dbReference type="ARBA" id="ARBA00004141"/>
    </source>
</evidence>
<keyword evidence="3 6" id="KW-1133">Transmembrane helix</keyword>
<gene>
    <name evidence="8" type="ORF">GCM10022286_23610</name>
</gene>
<feature type="transmembrane region" description="Helical" evidence="6">
    <location>
        <begin position="319"/>
        <end position="339"/>
    </location>
</feature>
<evidence type="ECO:0000256" key="4">
    <source>
        <dbReference type="ARBA" id="ARBA00023136"/>
    </source>
</evidence>
<feature type="transmembrane region" description="Helical" evidence="6">
    <location>
        <begin position="173"/>
        <end position="192"/>
    </location>
</feature>
<evidence type="ECO:0000259" key="7">
    <source>
        <dbReference type="Pfam" id="PF12698"/>
    </source>
</evidence>
<comment type="subcellular location">
    <subcellularLocation>
        <location evidence="1">Membrane</location>
        <topology evidence="1">Multi-pass membrane protein</topology>
    </subcellularLocation>
</comment>
<sequence>MTTTAEVATATEAPAPVGIRARYRAWYAKLPTGLQMIGMQVWLPVFFVIAFVFCYVFAFHAPAFKNVPVAVVGPTSVMQPVAEQLQGESKGAVKVRVIESIDEAKAEVRSGEIAAAFQPGQGEANLVIASAGSFQLASLSQQFFQQVGAASHTTVHVQDLAPLPSYDSIGTSLFYLTLVCSISGYMISMFVGMMGGGLKHYQRFSVFAASSILLPGLALLLARFVVHAVDGHFFQLWAIGAATSFAIGCVVNGLAYFMGRFVTGAALLLFVFANVPGSGGAYPPALVPQPFRFLHDFVTGTATINLFRRTAYGVGPEAWHGWLVLGIYAAIGIVLALVGKPYFVWRQRRLRAAGKKSMMITAQIASMTHAGYVTPVVAPSTGATDASTEQPEKESAPATAPQIAPQTASQTAPQIAAPAAETTAPEAAAPAHAAAPLVAQPGTPATVAAPAPQSFVVTAIAASDSGPVELTVRVQATGELAPATPAPGAAPAAGEHHRRERRPQDREEAQRDEERGMDYSVEEADGDAIAAETGALG</sequence>
<proteinExistence type="predicted"/>
<reference evidence="8" key="1">
    <citation type="journal article" date="2014" name="Int. J. Syst. Evol. Microbiol.">
        <title>Complete genome of a new Firmicutes species belonging to the dominant human colonic microbiota ('Ruminococcus bicirculans') reveals two chromosomes and a selective capacity to utilize plant glucans.</title>
        <authorList>
            <consortium name="NISC Comparative Sequencing Program"/>
            <person name="Wegmann U."/>
            <person name="Louis P."/>
            <person name="Goesmann A."/>
            <person name="Henrissat B."/>
            <person name="Duncan S.H."/>
            <person name="Flint H.J."/>
        </authorList>
    </citation>
    <scope>NUCLEOTIDE SEQUENCE</scope>
    <source>
        <strain evidence="8">JCM 17590</strain>
    </source>
</reference>
<keyword evidence="4 6" id="KW-0472">Membrane</keyword>
<feature type="transmembrane region" description="Helical" evidence="6">
    <location>
        <begin position="232"/>
        <end position="254"/>
    </location>
</feature>
<evidence type="ECO:0000256" key="3">
    <source>
        <dbReference type="ARBA" id="ARBA00022989"/>
    </source>
</evidence>
<feature type="transmembrane region" description="Helical" evidence="6">
    <location>
        <begin position="41"/>
        <end position="61"/>
    </location>
</feature>
<dbReference type="PANTHER" id="PTHR48125">
    <property type="entry name" value="LP07818P1"/>
    <property type="match status" value="1"/>
</dbReference>
<feature type="domain" description="ABC-2 type transporter transmembrane" evidence="7">
    <location>
        <begin position="37"/>
        <end position="337"/>
    </location>
</feature>
<accession>A0ABP7ZMA1</accession>
<feature type="compositionally biased region" description="Basic and acidic residues" evidence="5">
    <location>
        <begin position="494"/>
        <end position="517"/>
    </location>
</feature>
<reference evidence="8" key="2">
    <citation type="submission" date="2023-12" db="EMBL/GenBank/DDBJ databases">
        <authorList>
            <person name="Sun Q."/>
            <person name="Inoue M."/>
        </authorList>
    </citation>
    <scope>NUCLEOTIDE SEQUENCE</scope>
    <source>
        <strain evidence="8">JCM 17590</strain>
    </source>
</reference>
<feature type="compositionally biased region" description="Low complexity" evidence="5">
    <location>
        <begin position="396"/>
        <end position="432"/>
    </location>
</feature>
<dbReference type="Pfam" id="PF12698">
    <property type="entry name" value="ABC2_membrane_3"/>
    <property type="match status" value="1"/>
</dbReference>
<feature type="region of interest" description="Disordered" evidence="5">
    <location>
        <begin position="480"/>
        <end position="537"/>
    </location>
</feature>
<evidence type="ECO:0000313" key="9">
    <source>
        <dbReference type="Proteomes" id="UP001415169"/>
    </source>
</evidence>
<evidence type="ECO:0000256" key="2">
    <source>
        <dbReference type="ARBA" id="ARBA00022692"/>
    </source>
</evidence>
<keyword evidence="9" id="KW-1185">Reference proteome</keyword>
<feature type="transmembrane region" description="Helical" evidence="6">
    <location>
        <begin position="261"/>
        <end position="282"/>
    </location>
</feature>
<evidence type="ECO:0000256" key="6">
    <source>
        <dbReference type="SAM" id="Phobius"/>
    </source>
</evidence>
<feature type="region of interest" description="Disordered" evidence="5">
    <location>
        <begin position="381"/>
        <end position="432"/>
    </location>
</feature>
<dbReference type="InterPro" id="IPR013525">
    <property type="entry name" value="ABC2_TM"/>
</dbReference>
<feature type="compositionally biased region" description="Low complexity" evidence="5">
    <location>
        <begin position="480"/>
        <end position="493"/>
    </location>
</feature>
<protein>
    <recommendedName>
        <fullName evidence="7">ABC-2 type transporter transmembrane domain-containing protein</fullName>
    </recommendedName>
</protein>
<dbReference type="EMBL" id="BAABBV010000001">
    <property type="protein sequence ID" value="GAA4163315.1"/>
    <property type="molecule type" value="Genomic_DNA"/>
</dbReference>
<dbReference type="PANTHER" id="PTHR48125:SF10">
    <property type="entry name" value="OS12G0136300 PROTEIN"/>
    <property type="match status" value="1"/>
</dbReference>
<comment type="caution">
    <text evidence="8">The sequence shown here is derived from an EMBL/GenBank/DDBJ whole genome shotgun (WGS) entry which is preliminary data.</text>
</comment>
<dbReference type="Proteomes" id="UP001415169">
    <property type="component" value="Unassembled WGS sequence"/>
</dbReference>
<feature type="transmembrane region" description="Helical" evidence="6">
    <location>
        <begin position="204"/>
        <end position="226"/>
    </location>
</feature>
<dbReference type="RefSeq" id="WP_344791987.1">
    <property type="nucleotide sequence ID" value="NZ_BAABBV010000001.1"/>
</dbReference>
<keyword evidence="2 6" id="KW-0812">Transmembrane</keyword>
<name>A0ABP7ZMA1_9MICO</name>
<organism evidence="8 9">
    <name type="scientific">Gryllotalpicola daejeonensis</name>
    <dbReference type="NCBI Taxonomy" id="993087"/>
    <lineage>
        <taxon>Bacteria</taxon>
        <taxon>Bacillati</taxon>
        <taxon>Actinomycetota</taxon>
        <taxon>Actinomycetes</taxon>
        <taxon>Micrococcales</taxon>
        <taxon>Microbacteriaceae</taxon>
        <taxon>Gryllotalpicola</taxon>
    </lineage>
</organism>
<evidence type="ECO:0000313" key="8">
    <source>
        <dbReference type="EMBL" id="GAA4163315.1"/>
    </source>
</evidence>